<feature type="domain" description="Peptidoglycan binding-like" evidence="1">
    <location>
        <begin position="3"/>
        <end position="64"/>
    </location>
</feature>
<name>A0A2M7R5X7_9BACT</name>
<comment type="caution">
    <text evidence="2">The sequence shown here is derived from an EMBL/GenBank/DDBJ whole genome shotgun (WGS) entry which is preliminary data.</text>
</comment>
<evidence type="ECO:0000313" key="3">
    <source>
        <dbReference type="Proteomes" id="UP000230767"/>
    </source>
</evidence>
<dbReference type="Pfam" id="PF01471">
    <property type="entry name" value="PG_binding_1"/>
    <property type="match status" value="1"/>
</dbReference>
<sequence length="158" mass="17339">MREDEVKQLQEFLKTPPAGGPDIYPEGLVTGYFGSLTEKAVKKFQEKNGIEPIGTVGPKTRAKINELLSAQPLPAQISAKQKLVAGEPEPTSEPTISIDTHIVSGPEEGKVIEDTNEVTFEFGAEISPEDTKGKIYFEIMFEGLDEKWSSTTVKKITK</sequence>
<dbReference type="InterPro" id="IPR036365">
    <property type="entry name" value="PGBD-like_sf"/>
</dbReference>
<dbReference type="InterPro" id="IPR002477">
    <property type="entry name" value="Peptidoglycan-bd-like"/>
</dbReference>
<reference evidence="3" key="1">
    <citation type="submission" date="2017-09" db="EMBL/GenBank/DDBJ databases">
        <title>Depth-based differentiation of microbial function through sediment-hosted aquifers and enrichment of novel symbionts in the deep terrestrial subsurface.</title>
        <authorList>
            <person name="Probst A.J."/>
            <person name="Ladd B."/>
            <person name="Jarett J.K."/>
            <person name="Geller-Mcgrath D.E."/>
            <person name="Sieber C.M.K."/>
            <person name="Emerson J.B."/>
            <person name="Anantharaman K."/>
            <person name="Thomas B.C."/>
            <person name="Malmstrom R."/>
            <person name="Stieglmeier M."/>
            <person name="Klingl A."/>
            <person name="Woyke T."/>
            <person name="Ryan C.M."/>
            <person name="Banfield J.F."/>
        </authorList>
    </citation>
    <scope>NUCLEOTIDE SEQUENCE [LARGE SCALE GENOMIC DNA]</scope>
</reference>
<dbReference type="AlphaFoldDB" id="A0A2M7R5X7"/>
<proteinExistence type="predicted"/>
<dbReference type="InterPro" id="IPR036366">
    <property type="entry name" value="PGBDSf"/>
</dbReference>
<evidence type="ECO:0000259" key="1">
    <source>
        <dbReference type="Pfam" id="PF01471"/>
    </source>
</evidence>
<gene>
    <name evidence="2" type="ORF">COY73_02605</name>
</gene>
<dbReference type="SUPFAM" id="SSF47090">
    <property type="entry name" value="PGBD-like"/>
    <property type="match status" value="1"/>
</dbReference>
<dbReference type="EMBL" id="PFLW01000064">
    <property type="protein sequence ID" value="PIY88840.1"/>
    <property type="molecule type" value="Genomic_DNA"/>
</dbReference>
<feature type="non-terminal residue" evidence="2">
    <location>
        <position position="158"/>
    </location>
</feature>
<evidence type="ECO:0000313" key="2">
    <source>
        <dbReference type="EMBL" id="PIY88840.1"/>
    </source>
</evidence>
<organism evidence="2 3">
    <name type="scientific">Candidatus Nealsonbacteria bacterium CG_4_10_14_0_8_um_filter_37_14</name>
    <dbReference type="NCBI Taxonomy" id="1974684"/>
    <lineage>
        <taxon>Bacteria</taxon>
        <taxon>Candidatus Nealsoniibacteriota</taxon>
    </lineage>
</organism>
<dbReference type="Proteomes" id="UP000230767">
    <property type="component" value="Unassembled WGS sequence"/>
</dbReference>
<dbReference type="Gene3D" id="1.10.101.10">
    <property type="entry name" value="PGBD-like superfamily/PGBD"/>
    <property type="match status" value="1"/>
</dbReference>
<accession>A0A2M7R5X7</accession>
<protein>
    <recommendedName>
        <fullName evidence="1">Peptidoglycan binding-like domain-containing protein</fullName>
    </recommendedName>
</protein>